<proteinExistence type="predicted"/>
<feature type="non-terminal residue" evidence="3">
    <location>
        <position position="912"/>
    </location>
</feature>
<name>A0AAD7N913_9AGAR</name>
<comment type="caution">
    <text evidence="3">The sequence shown here is derived from an EMBL/GenBank/DDBJ whole genome shotgun (WGS) entry which is preliminary data.</text>
</comment>
<reference evidence="3" key="1">
    <citation type="submission" date="2023-03" db="EMBL/GenBank/DDBJ databases">
        <title>Massive genome expansion in bonnet fungi (Mycena s.s.) driven by repeated elements and novel gene families across ecological guilds.</title>
        <authorList>
            <consortium name="Lawrence Berkeley National Laboratory"/>
            <person name="Harder C.B."/>
            <person name="Miyauchi S."/>
            <person name="Viragh M."/>
            <person name="Kuo A."/>
            <person name="Thoen E."/>
            <person name="Andreopoulos B."/>
            <person name="Lu D."/>
            <person name="Skrede I."/>
            <person name="Drula E."/>
            <person name="Henrissat B."/>
            <person name="Morin E."/>
            <person name="Kohler A."/>
            <person name="Barry K."/>
            <person name="LaButti K."/>
            <person name="Morin E."/>
            <person name="Salamov A."/>
            <person name="Lipzen A."/>
            <person name="Mereny Z."/>
            <person name="Hegedus B."/>
            <person name="Baldrian P."/>
            <person name="Stursova M."/>
            <person name="Weitz H."/>
            <person name="Taylor A."/>
            <person name="Grigoriev I.V."/>
            <person name="Nagy L.G."/>
            <person name="Martin F."/>
            <person name="Kauserud H."/>
        </authorList>
    </citation>
    <scope>NUCLEOTIDE SEQUENCE</scope>
    <source>
        <strain evidence="3">CBHHK182m</strain>
    </source>
</reference>
<evidence type="ECO:0000313" key="4">
    <source>
        <dbReference type="Proteomes" id="UP001215598"/>
    </source>
</evidence>
<protein>
    <recommendedName>
        <fullName evidence="2">DUF6535 domain-containing protein</fullName>
    </recommendedName>
</protein>
<feature type="transmembrane region" description="Helical" evidence="1">
    <location>
        <begin position="164"/>
        <end position="185"/>
    </location>
</feature>
<dbReference type="AlphaFoldDB" id="A0AAD7N913"/>
<evidence type="ECO:0000259" key="2">
    <source>
        <dbReference type="Pfam" id="PF20153"/>
    </source>
</evidence>
<keyword evidence="1" id="KW-0812">Transmembrane</keyword>
<keyword evidence="4" id="KW-1185">Reference proteome</keyword>
<feature type="transmembrane region" description="Helical" evidence="1">
    <location>
        <begin position="33"/>
        <end position="53"/>
    </location>
</feature>
<dbReference type="InterPro" id="IPR045338">
    <property type="entry name" value="DUF6535"/>
</dbReference>
<organism evidence="3 4">
    <name type="scientific">Mycena metata</name>
    <dbReference type="NCBI Taxonomy" id="1033252"/>
    <lineage>
        <taxon>Eukaryota</taxon>
        <taxon>Fungi</taxon>
        <taxon>Dikarya</taxon>
        <taxon>Basidiomycota</taxon>
        <taxon>Agaricomycotina</taxon>
        <taxon>Agaricomycetes</taxon>
        <taxon>Agaricomycetidae</taxon>
        <taxon>Agaricales</taxon>
        <taxon>Marasmiineae</taxon>
        <taxon>Mycenaceae</taxon>
        <taxon>Mycena</taxon>
    </lineage>
</organism>
<feature type="transmembrane region" description="Helical" evidence="1">
    <location>
        <begin position="103"/>
        <end position="122"/>
    </location>
</feature>
<dbReference type="Pfam" id="PF20153">
    <property type="entry name" value="DUF6535"/>
    <property type="match status" value="1"/>
</dbReference>
<keyword evidence="1" id="KW-1133">Transmembrane helix</keyword>
<sequence>DEASLAKLCAVYVSEAEKYDKALVESWKSDMDGMLIFAGLFSASLTAFIIESYKTLNADSGSRTVVLLAQISLQLSAAASGTSTSLPAPDIFVVPTTSLVCNAFWFISLGLSLSCALIATLLEQWARDFLHKADMCSAPVVRARVFSYLYYGLKRFNMHTMVEILPLLLHASLLFFFAGLVAFLIPVNNIMVFIAAAILALAVIVYRGLTLLPLFYLDCPYRTPLSATFWRLLQWSGGQTQASNLQTHSESVVEATLRSATEVSPERASRDCRALIWTMKSLTDDTELEPFVEAIPEMLWGPQGRRCIFDDYIRTLMSHPEVQLIPRIESLLRITDSGLLSTEAATRRRITCLKAIWALCSLSHRSVVIHPCCDLGLLRTIYRTAEGPAIDHALNLLQTPHLLQTRTVFGPPTLDPTLLCRQLNGMFSTDLRAEVYGSELLSSLSEPQRLAHALADFNANGPFLILVQWLVGDHDQPYEYERTRATLQYSEQPGSALMAHLLNHAILNLTPPAPELFSKQQPITRADNLVASLGALWRSARPAKFPFGLLAYIHRRSSTDAVMNVVQSCNDDYLWQSLVNALSDTSPKASPSEHPQKTPAGSHAHLILVGLWHLAFSSPPFTIETAQKFTAKTYESALTAVDEYPADPLHKAAVIAVLKCVVLNSFFKRLSQAPDAVVDLPEYSFFPRITAIHPADLQSTYNTDARTRYELRHFASEDGVLNSSAVLWAQRLEAEVVTLAEFLEGFGAHSTTRPRHKFWPQSTLTLRALCTLTKVLPPTFRVHADHQIRLAQSIGQVLQKTEAHTNFMEELLWLVGIRDSSKIPPGDIEEGSLVMRNRMPSWFSDPTAHKIIKDSLTQYPARISSGRGPPLSESLSATIGAWGNPPTNDHRPQDLPRLTDWTGAFVINMPQI</sequence>
<evidence type="ECO:0000313" key="3">
    <source>
        <dbReference type="EMBL" id="KAJ7749718.1"/>
    </source>
</evidence>
<dbReference type="Proteomes" id="UP001215598">
    <property type="component" value="Unassembled WGS sequence"/>
</dbReference>
<evidence type="ECO:0000256" key="1">
    <source>
        <dbReference type="SAM" id="Phobius"/>
    </source>
</evidence>
<feature type="transmembrane region" description="Helical" evidence="1">
    <location>
        <begin position="191"/>
        <end position="217"/>
    </location>
</feature>
<dbReference type="EMBL" id="JARKIB010000068">
    <property type="protein sequence ID" value="KAJ7749718.1"/>
    <property type="molecule type" value="Genomic_DNA"/>
</dbReference>
<accession>A0AAD7N913</accession>
<gene>
    <name evidence="3" type="ORF">B0H16DRAFT_1551144</name>
</gene>
<feature type="domain" description="DUF6535" evidence="2">
    <location>
        <begin position="11"/>
        <end position="185"/>
    </location>
</feature>
<keyword evidence="1" id="KW-0472">Membrane</keyword>